<dbReference type="EMBL" id="UXUI01000586">
    <property type="protein sequence ID" value="VDD85279.1"/>
    <property type="molecule type" value="Genomic_DNA"/>
</dbReference>
<dbReference type="GO" id="GO:0005525">
    <property type="term" value="F:GTP binding"/>
    <property type="evidence" value="ECO:0007669"/>
    <property type="project" value="InterPro"/>
</dbReference>
<dbReference type="WBParaSite" id="EVEC_0000062501-mRNA-1">
    <property type="protein sequence ID" value="EVEC_0000062501-mRNA-1"/>
    <property type="gene ID" value="EVEC_0000062501"/>
</dbReference>
<protein>
    <submittedName>
        <fullName evidence="4">Tr-type G domain-containing protein</fullName>
    </submittedName>
</protein>
<dbReference type="GO" id="GO:0005829">
    <property type="term" value="C:cytosol"/>
    <property type="evidence" value="ECO:0007669"/>
    <property type="project" value="TreeGrafter"/>
</dbReference>
<dbReference type="STRING" id="51028.A0A0N4UTK7"/>
<sequence length="290" mass="32519">MTSQLLQVNADRIRNVCIIAHVDHGKTCLADCLLSSNGIISARLAGKMRYLDSREDEQTRGITMKMSGISLVYGSCILNLVDSPGHVDFSGEVSSAFLLSDVALLVIDAVEGVCSQTEYLIRKAIELNLDTVLVLNKIDRLVIELKLNPAEAYAHLRRLCEQVWEIVNSCISSFISGTLVEEVDWKNVDSAEQQLYFFPEKDNVIFTSALHGYGFTLSDFAKLWAEKLSIPASQLQERLFSDSYVSKGVIKDDAERLGKKTLFEQLVLQPLWDVHRYGVIEPDIDKLKIF</sequence>
<dbReference type="GO" id="GO:1990904">
    <property type="term" value="C:ribonucleoprotein complex"/>
    <property type="evidence" value="ECO:0007669"/>
    <property type="project" value="TreeGrafter"/>
</dbReference>
<dbReference type="GO" id="GO:0043022">
    <property type="term" value="F:ribosome binding"/>
    <property type="evidence" value="ECO:0007669"/>
    <property type="project" value="TreeGrafter"/>
</dbReference>
<dbReference type="GO" id="GO:0003924">
    <property type="term" value="F:GTPase activity"/>
    <property type="evidence" value="ECO:0007669"/>
    <property type="project" value="InterPro"/>
</dbReference>
<proteinExistence type="predicted"/>
<dbReference type="Proteomes" id="UP000274131">
    <property type="component" value="Unassembled WGS sequence"/>
</dbReference>
<evidence type="ECO:0000259" key="1">
    <source>
        <dbReference type="PROSITE" id="PS51722"/>
    </source>
</evidence>
<dbReference type="SUPFAM" id="SSF52540">
    <property type="entry name" value="P-loop containing nucleoside triphosphate hydrolases"/>
    <property type="match status" value="1"/>
</dbReference>
<dbReference type="PANTHER" id="PTHR42908">
    <property type="entry name" value="TRANSLATION ELONGATION FACTOR-RELATED"/>
    <property type="match status" value="1"/>
</dbReference>
<feature type="domain" description="Tr-type G" evidence="1">
    <location>
        <begin position="11"/>
        <end position="232"/>
    </location>
</feature>
<dbReference type="PRINTS" id="PR00315">
    <property type="entry name" value="ELONGATNFCT"/>
</dbReference>
<evidence type="ECO:0000313" key="3">
    <source>
        <dbReference type="Proteomes" id="UP000274131"/>
    </source>
</evidence>
<dbReference type="Gene3D" id="3.40.50.300">
    <property type="entry name" value="P-loop containing nucleotide triphosphate hydrolases"/>
    <property type="match status" value="1"/>
</dbReference>
<reference evidence="2 3" key="2">
    <citation type="submission" date="2018-10" db="EMBL/GenBank/DDBJ databases">
        <authorList>
            <consortium name="Pathogen Informatics"/>
        </authorList>
    </citation>
    <scope>NUCLEOTIDE SEQUENCE [LARGE SCALE GENOMIC DNA]</scope>
</reference>
<dbReference type="OrthoDB" id="364892at2759"/>
<organism evidence="4">
    <name type="scientific">Enterobius vermicularis</name>
    <name type="common">Human pinworm</name>
    <dbReference type="NCBI Taxonomy" id="51028"/>
    <lineage>
        <taxon>Eukaryota</taxon>
        <taxon>Metazoa</taxon>
        <taxon>Ecdysozoa</taxon>
        <taxon>Nematoda</taxon>
        <taxon>Chromadorea</taxon>
        <taxon>Rhabditida</taxon>
        <taxon>Spirurina</taxon>
        <taxon>Oxyuridomorpha</taxon>
        <taxon>Oxyuroidea</taxon>
        <taxon>Oxyuridae</taxon>
        <taxon>Enterobius</taxon>
    </lineage>
</organism>
<dbReference type="AlphaFoldDB" id="A0A0N4UTK7"/>
<name>A0A0N4UTK7_ENTVE</name>
<reference evidence="4" key="1">
    <citation type="submission" date="2017-02" db="UniProtKB">
        <authorList>
            <consortium name="WormBaseParasite"/>
        </authorList>
    </citation>
    <scope>IDENTIFICATION</scope>
</reference>
<accession>A0A0N4UTK7</accession>
<dbReference type="InterPro" id="IPR000795">
    <property type="entry name" value="T_Tr_GTP-bd_dom"/>
</dbReference>
<dbReference type="Pfam" id="PF00009">
    <property type="entry name" value="GTP_EFTU"/>
    <property type="match status" value="1"/>
</dbReference>
<dbReference type="InterPro" id="IPR005225">
    <property type="entry name" value="Small_GTP-bd"/>
</dbReference>
<dbReference type="PROSITE" id="PS51722">
    <property type="entry name" value="G_TR_2"/>
    <property type="match status" value="1"/>
</dbReference>
<evidence type="ECO:0000313" key="4">
    <source>
        <dbReference type="WBParaSite" id="EVEC_0000062501-mRNA-1"/>
    </source>
</evidence>
<dbReference type="InterPro" id="IPR027417">
    <property type="entry name" value="P-loop_NTPase"/>
</dbReference>
<gene>
    <name evidence="2" type="ORF">EVEC_LOCUS422</name>
</gene>
<evidence type="ECO:0000313" key="2">
    <source>
        <dbReference type="EMBL" id="VDD85279.1"/>
    </source>
</evidence>
<keyword evidence="3" id="KW-1185">Reference proteome</keyword>
<dbReference type="PANTHER" id="PTHR42908:SF3">
    <property type="entry name" value="ELONGATION FACTOR-LIKE GTPASE 1"/>
    <property type="match status" value="1"/>
</dbReference>
<dbReference type="GO" id="GO:0042256">
    <property type="term" value="P:cytosolic ribosome assembly"/>
    <property type="evidence" value="ECO:0007669"/>
    <property type="project" value="TreeGrafter"/>
</dbReference>
<dbReference type="NCBIfam" id="TIGR00231">
    <property type="entry name" value="small_GTP"/>
    <property type="match status" value="1"/>
</dbReference>